<dbReference type="Pfam" id="PF01388">
    <property type="entry name" value="ARID"/>
    <property type="match status" value="1"/>
</dbReference>
<feature type="domain" description="ARID" evidence="6">
    <location>
        <begin position="9"/>
        <end position="103"/>
    </location>
</feature>
<dbReference type="Gene3D" id="1.10.150.60">
    <property type="entry name" value="ARID DNA-binding domain"/>
    <property type="match status" value="1"/>
</dbReference>
<feature type="domain" description="RFX-type winged-helix" evidence="7">
    <location>
        <begin position="622"/>
        <end position="694"/>
    </location>
</feature>
<evidence type="ECO:0000256" key="5">
    <source>
        <dbReference type="SAM" id="MobiDB-lite"/>
    </source>
</evidence>
<feature type="region of interest" description="Disordered" evidence="5">
    <location>
        <begin position="903"/>
        <end position="923"/>
    </location>
</feature>
<dbReference type="SUPFAM" id="SSF48371">
    <property type="entry name" value="ARM repeat"/>
    <property type="match status" value="1"/>
</dbReference>
<gene>
    <name evidence="8" type="ORF">PV11_05484</name>
</gene>
<dbReference type="GO" id="GO:0006325">
    <property type="term" value="P:chromatin organization"/>
    <property type="evidence" value="ECO:0007669"/>
    <property type="project" value="UniProtKB-KW"/>
</dbReference>
<dbReference type="CDD" id="cd16100">
    <property type="entry name" value="ARID"/>
    <property type="match status" value="1"/>
</dbReference>
<dbReference type="PANTHER" id="PTHR22970:SF14">
    <property type="entry name" value="AT-RICH INTERACTIVE DOMAIN-CONTAINING PROTEIN 2"/>
    <property type="match status" value="1"/>
</dbReference>
<dbReference type="InterPro" id="IPR003150">
    <property type="entry name" value="DNA-bd_RFX"/>
</dbReference>
<name>A0A0D1YKW9_9EURO</name>
<evidence type="ECO:0000256" key="1">
    <source>
        <dbReference type="ARBA" id="ARBA00022853"/>
    </source>
</evidence>
<dbReference type="GO" id="GO:0006355">
    <property type="term" value="P:regulation of DNA-templated transcription"/>
    <property type="evidence" value="ECO:0007669"/>
    <property type="project" value="InterPro"/>
</dbReference>
<keyword evidence="2" id="KW-0805">Transcription regulation</keyword>
<dbReference type="Proteomes" id="UP000053599">
    <property type="component" value="Unassembled WGS sequence"/>
</dbReference>
<sequence length="923" mass="105649">MAPRPQTIIEDEEEFLRDLAAFHEQRGTNFDREGKVSGRPISLHKLYKLVLSRGGYDILSGERMQWRTLVKEFGFGKTHEAVMTFQLKTVYYKNLAAYEIAKYWGEEPPPREILEDTSAKGGNLRTRTLENYPHANSQTIELPSAEGLAESADDEQATPTRERTELEEPGSGGRYPTRQLRTDPKRTQMYQPDVPLTRPRNVRATDSPSAPTLPPQQPYPTGSSDPHNPTFDWYQHYQPRPPVALTLQQVKTPGSDPSYYALKAREKLHSLPKPPPEQLHLKQCVPSGLNGPNIYQRCLYGLRSGIAEEQEFALHHLVKVSHERGDKYKFEGFPFLAESLLEKALEITELIYDVKWEITYDEDDEASPVNTLNAAFGTTNLLERVRVFSTNVTDEDLEDAVFSQRLERLKETALVLRNMVTLDENAVFLAKFPLFKDILTIAITLPDQPRLAEFKQSALEILEHVTRYWALAPKDSLYLSLIPYLESADRGMLISAIRSINRIGIDTPEVHRLTDIPVASIERLFSFVLLDSDDELREATLDFLYEYTAIPENNTELLTKNSSLLPTMTGRLTDLLLHRSLTREESIIARQATKVTANPSSIPNIPPELHAQLLQYSEPDRSSRWLRCCFEESRDDDITQIAIWQAYQSKFLQNNPIPAADFIKNVSHTFTTAQAQVINGPQPRFIIKGIKARRVLVDLQGRPLYKCLWEIARPDVMNPAARLAQQHICSEWITSREKLFSHVIGNHVGTSTTGGRIPEKVLNNWPCRWTQCKHRTQFTSVRDFARHLCMHIPETSDAMTKLIQELAHDVKETEPVQMKHAYHYTAIDQTTHPCGIPWMSVMIMRNLARYANRYGQAFEKDGVKLNEKLFGNHKYALFNNLGLNRVLRDLIVDLIDLIEKSEREQKKRGVKREHEEEDEAVPA</sequence>
<evidence type="ECO:0008006" key="10">
    <source>
        <dbReference type="Google" id="ProtNLM"/>
    </source>
</evidence>
<dbReference type="HOGENOM" id="CLU_008152_1_0_1"/>
<dbReference type="InterPro" id="IPR036431">
    <property type="entry name" value="ARID_dom_sf"/>
</dbReference>
<protein>
    <recommendedName>
        <fullName evidence="10">ARID domain-containing protein</fullName>
    </recommendedName>
</protein>
<evidence type="ECO:0000259" key="7">
    <source>
        <dbReference type="PROSITE" id="PS51526"/>
    </source>
</evidence>
<dbReference type="InterPro" id="IPR052406">
    <property type="entry name" value="Chromatin_Remodeling_Comp"/>
</dbReference>
<dbReference type="STRING" id="1016849.A0A0D1YKW9"/>
<dbReference type="GO" id="GO:0003677">
    <property type="term" value="F:DNA binding"/>
    <property type="evidence" value="ECO:0007669"/>
    <property type="project" value="InterPro"/>
</dbReference>
<reference evidence="8 9" key="1">
    <citation type="submission" date="2015-01" db="EMBL/GenBank/DDBJ databases">
        <title>The Genome Sequence of Exophiala sideris CBS121828.</title>
        <authorList>
            <consortium name="The Broad Institute Genomics Platform"/>
            <person name="Cuomo C."/>
            <person name="de Hoog S."/>
            <person name="Gorbushina A."/>
            <person name="Stielow B."/>
            <person name="Teixiera M."/>
            <person name="Abouelleil A."/>
            <person name="Chapman S.B."/>
            <person name="Priest M."/>
            <person name="Young S.K."/>
            <person name="Wortman J."/>
            <person name="Nusbaum C."/>
            <person name="Birren B."/>
        </authorList>
    </citation>
    <scope>NUCLEOTIDE SEQUENCE [LARGE SCALE GENOMIC DNA]</scope>
    <source>
        <strain evidence="8 9">CBS 121828</strain>
    </source>
</reference>
<evidence type="ECO:0000256" key="2">
    <source>
        <dbReference type="ARBA" id="ARBA00023015"/>
    </source>
</evidence>
<keyword evidence="1" id="KW-0156">Chromatin regulator</keyword>
<dbReference type="SMART" id="SM01014">
    <property type="entry name" value="ARID"/>
    <property type="match status" value="1"/>
</dbReference>
<accession>A0A0D1YKW9</accession>
<dbReference type="PANTHER" id="PTHR22970">
    <property type="entry name" value="AT-RICH INTERACTIVE DOMAIN-CONTAINING PROTEIN 2"/>
    <property type="match status" value="1"/>
</dbReference>
<dbReference type="GO" id="GO:0016586">
    <property type="term" value="C:RSC-type complex"/>
    <property type="evidence" value="ECO:0007669"/>
    <property type="project" value="TreeGrafter"/>
</dbReference>
<dbReference type="EMBL" id="KN846952">
    <property type="protein sequence ID" value="KIV83462.1"/>
    <property type="molecule type" value="Genomic_DNA"/>
</dbReference>
<evidence type="ECO:0000313" key="8">
    <source>
        <dbReference type="EMBL" id="KIV83462.1"/>
    </source>
</evidence>
<dbReference type="SUPFAM" id="SSF46774">
    <property type="entry name" value="ARID-like"/>
    <property type="match status" value="1"/>
</dbReference>
<keyword evidence="3" id="KW-0804">Transcription</keyword>
<organism evidence="8 9">
    <name type="scientific">Exophiala sideris</name>
    <dbReference type="NCBI Taxonomy" id="1016849"/>
    <lineage>
        <taxon>Eukaryota</taxon>
        <taxon>Fungi</taxon>
        <taxon>Dikarya</taxon>
        <taxon>Ascomycota</taxon>
        <taxon>Pezizomycotina</taxon>
        <taxon>Eurotiomycetes</taxon>
        <taxon>Chaetothyriomycetidae</taxon>
        <taxon>Chaetothyriales</taxon>
        <taxon>Herpotrichiellaceae</taxon>
        <taxon>Exophiala</taxon>
    </lineage>
</organism>
<dbReference type="InterPro" id="IPR016024">
    <property type="entry name" value="ARM-type_fold"/>
</dbReference>
<evidence type="ECO:0000313" key="9">
    <source>
        <dbReference type="Proteomes" id="UP000053599"/>
    </source>
</evidence>
<evidence type="ECO:0000256" key="3">
    <source>
        <dbReference type="ARBA" id="ARBA00023163"/>
    </source>
</evidence>
<proteinExistence type="predicted"/>
<dbReference type="AlphaFoldDB" id="A0A0D1YKW9"/>
<dbReference type="SMART" id="SM00501">
    <property type="entry name" value="BRIGHT"/>
    <property type="match status" value="1"/>
</dbReference>
<evidence type="ECO:0000256" key="4">
    <source>
        <dbReference type="ARBA" id="ARBA00023242"/>
    </source>
</evidence>
<feature type="region of interest" description="Disordered" evidence="5">
    <location>
        <begin position="142"/>
        <end position="236"/>
    </location>
</feature>
<dbReference type="InterPro" id="IPR001606">
    <property type="entry name" value="ARID_dom"/>
</dbReference>
<keyword evidence="4" id="KW-0539">Nucleus</keyword>
<dbReference type="OrthoDB" id="338531at2759"/>
<dbReference type="PROSITE" id="PS51011">
    <property type="entry name" value="ARID"/>
    <property type="match status" value="1"/>
</dbReference>
<dbReference type="PROSITE" id="PS51526">
    <property type="entry name" value="RFX_DBD"/>
    <property type="match status" value="1"/>
</dbReference>
<evidence type="ECO:0000259" key="6">
    <source>
        <dbReference type="PROSITE" id="PS51011"/>
    </source>
</evidence>